<reference evidence="2" key="1">
    <citation type="submission" date="2020-11" db="EMBL/GenBank/DDBJ databases">
        <authorList>
            <consortium name="DOE Joint Genome Institute"/>
            <person name="Ahrendt S."/>
            <person name="Riley R."/>
            <person name="Andreopoulos W."/>
            <person name="Labutti K."/>
            <person name="Pangilinan J."/>
            <person name="Ruiz-Duenas F.J."/>
            <person name="Barrasa J.M."/>
            <person name="Sanchez-Garcia M."/>
            <person name="Camarero S."/>
            <person name="Miyauchi S."/>
            <person name="Serrano A."/>
            <person name="Linde D."/>
            <person name="Babiker R."/>
            <person name="Drula E."/>
            <person name="Ayuso-Fernandez I."/>
            <person name="Pacheco R."/>
            <person name="Padilla G."/>
            <person name="Ferreira P."/>
            <person name="Barriuso J."/>
            <person name="Kellner H."/>
            <person name="Castanera R."/>
            <person name="Alfaro M."/>
            <person name="Ramirez L."/>
            <person name="Pisabarro A.G."/>
            <person name="Kuo A."/>
            <person name="Tritt A."/>
            <person name="Lipzen A."/>
            <person name="He G."/>
            <person name="Yan M."/>
            <person name="Ng V."/>
            <person name="Cullen D."/>
            <person name="Martin F."/>
            <person name="Rosso M.-N."/>
            <person name="Henrissat B."/>
            <person name="Hibbett D."/>
            <person name="Martinez A.T."/>
            <person name="Grigoriev I.V."/>
        </authorList>
    </citation>
    <scope>NUCLEOTIDE SEQUENCE</scope>
    <source>
        <strain evidence="2">CIRM-BRFM 674</strain>
    </source>
</reference>
<dbReference type="AlphaFoldDB" id="A0A9P5YKN3"/>
<gene>
    <name evidence="2" type="ORF">BDN70DRAFT_820552</name>
</gene>
<evidence type="ECO:0000256" key="1">
    <source>
        <dbReference type="SAM" id="MobiDB-lite"/>
    </source>
</evidence>
<name>A0A9P5YKN3_9AGAR</name>
<accession>A0A9P5YKN3</accession>
<dbReference type="EMBL" id="MU155775">
    <property type="protein sequence ID" value="KAF9471034.1"/>
    <property type="molecule type" value="Genomic_DNA"/>
</dbReference>
<feature type="region of interest" description="Disordered" evidence="1">
    <location>
        <begin position="1"/>
        <end position="29"/>
    </location>
</feature>
<evidence type="ECO:0000313" key="3">
    <source>
        <dbReference type="Proteomes" id="UP000807469"/>
    </source>
</evidence>
<comment type="caution">
    <text evidence="2">The sequence shown here is derived from an EMBL/GenBank/DDBJ whole genome shotgun (WGS) entry which is preliminary data.</text>
</comment>
<dbReference type="Proteomes" id="UP000807469">
    <property type="component" value="Unassembled WGS sequence"/>
</dbReference>
<protein>
    <submittedName>
        <fullName evidence="2">Uncharacterized protein</fullName>
    </submittedName>
</protein>
<organism evidence="2 3">
    <name type="scientific">Pholiota conissans</name>
    <dbReference type="NCBI Taxonomy" id="109636"/>
    <lineage>
        <taxon>Eukaryota</taxon>
        <taxon>Fungi</taxon>
        <taxon>Dikarya</taxon>
        <taxon>Basidiomycota</taxon>
        <taxon>Agaricomycotina</taxon>
        <taxon>Agaricomycetes</taxon>
        <taxon>Agaricomycetidae</taxon>
        <taxon>Agaricales</taxon>
        <taxon>Agaricineae</taxon>
        <taxon>Strophariaceae</taxon>
        <taxon>Pholiota</taxon>
    </lineage>
</organism>
<proteinExistence type="predicted"/>
<evidence type="ECO:0000313" key="2">
    <source>
        <dbReference type="EMBL" id="KAF9471034.1"/>
    </source>
</evidence>
<feature type="non-terminal residue" evidence="2">
    <location>
        <position position="147"/>
    </location>
</feature>
<keyword evidence="3" id="KW-1185">Reference proteome</keyword>
<dbReference type="OrthoDB" id="2971978at2759"/>
<sequence>MLASKPEASDQQIQAEEKGEEVTGSDELPFPEFDHWTYPVGYKPASLETAEDWDSRSHLLVSLNKELVAKFAAGYKVDSFFKSKYVDEIANPQTVVTPSHFRKDPNGLLFFLDADWKARLCVPQPQVNFVLKWIHDSPFESAHAGAR</sequence>